<accession>A0ABP0YCQ5</accession>
<protein>
    <recommendedName>
        <fullName evidence="3">Remorin C-terminal domain-containing protein</fullName>
    </recommendedName>
</protein>
<organism evidence="4 5">
    <name type="scientific">Citrullus colocynthis</name>
    <name type="common">colocynth</name>
    <dbReference type="NCBI Taxonomy" id="252529"/>
    <lineage>
        <taxon>Eukaryota</taxon>
        <taxon>Viridiplantae</taxon>
        <taxon>Streptophyta</taxon>
        <taxon>Embryophyta</taxon>
        <taxon>Tracheophyta</taxon>
        <taxon>Spermatophyta</taxon>
        <taxon>Magnoliopsida</taxon>
        <taxon>eudicotyledons</taxon>
        <taxon>Gunneridae</taxon>
        <taxon>Pentapetalae</taxon>
        <taxon>rosids</taxon>
        <taxon>fabids</taxon>
        <taxon>Cucurbitales</taxon>
        <taxon>Cucurbitaceae</taxon>
        <taxon>Benincaseae</taxon>
        <taxon>Citrullus</taxon>
    </lineage>
</organism>
<evidence type="ECO:0000256" key="1">
    <source>
        <dbReference type="ARBA" id="ARBA00005711"/>
    </source>
</evidence>
<dbReference type="EMBL" id="OZ021737">
    <property type="protein sequence ID" value="CAK9318273.1"/>
    <property type="molecule type" value="Genomic_DNA"/>
</dbReference>
<keyword evidence="5" id="KW-1185">Reference proteome</keyword>
<feature type="compositionally biased region" description="Basic and acidic residues" evidence="2">
    <location>
        <begin position="71"/>
        <end position="104"/>
    </location>
</feature>
<dbReference type="PANTHER" id="PTHR31775:SF5">
    <property type="entry name" value="REMORIN 1.4"/>
    <property type="match status" value="1"/>
</dbReference>
<proteinExistence type="inferred from homology"/>
<feature type="domain" description="Remorin C-terminal" evidence="3">
    <location>
        <begin position="11"/>
        <end position="116"/>
    </location>
</feature>
<evidence type="ECO:0000313" key="4">
    <source>
        <dbReference type="EMBL" id="CAK9318273.1"/>
    </source>
</evidence>
<feature type="region of interest" description="Disordered" evidence="2">
    <location>
        <begin position="71"/>
        <end position="109"/>
    </location>
</feature>
<dbReference type="PANTHER" id="PTHR31775">
    <property type="entry name" value="OS02G0117200 PROTEIN"/>
    <property type="match status" value="1"/>
</dbReference>
<gene>
    <name evidence="4" type="ORF">CITCOLO1_LOCUS10237</name>
</gene>
<reference evidence="4 5" key="1">
    <citation type="submission" date="2024-03" db="EMBL/GenBank/DDBJ databases">
        <authorList>
            <person name="Gkanogiannis A."/>
            <person name="Becerra Lopez-Lavalle L."/>
        </authorList>
    </citation>
    <scope>NUCLEOTIDE SEQUENCE [LARGE SCALE GENOMIC DNA]</scope>
</reference>
<evidence type="ECO:0000259" key="3">
    <source>
        <dbReference type="Pfam" id="PF03763"/>
    </source>
</evidence>
<evidence type="ECO:0000313" key="5">
    <source>
        <dbReference type="Proteomes" id="UP001642487"/>
    </source>
</evidence>
<dbReference type="Pfam" id="PF03763">
    <property type="entry name" value="Remorin_C"/>
    <property type="match status" value="1"/>
</dbReference>
<comment type="similarity">
    <text evidence="1">Belongs to the remorin family.</text>
</comment>
<sequence>MLAESTSDGKKIEIKIQAWEDREKTKADNKAERKLASTEVWKSTTKATLEAEVKKIDAGLEKLRLKEMEKVKNKEAETNKAVESKKASIEAKREQQKQRVEEKAAKHRSTNTIPTKCFGICND</sequence>
<name>A0ABP0YCQ5_9ROSI</name>
<dbReference type="InterPro" id="IPR005516">
    <property type="entry name" value="Remorin_C"/>
</dbReference>
<evidence type="ECO:0000256" key="2">
    <source>
        <dbReference type="SAM" id="MobiDB-lite"/>
    </source>
</evidence>
<dbReference type="Proteomes" id="UP001642487">
    <property type="component" value="Chromosome 3"/>
</dbReference>